<dbReference type="SMART" id="SM00866">
    <property type="entry name" value="UTRA"/>
    <property type="match status" value="1"/>
</dbReference>
<dbReference type="Proteomes" id="UP001549164">
    <property type="component" value="Unassembled WGS sequence"/>
</dbReference>
<comment type="caution">
    <text evidence="5">The sequence shown here is derived from an EMBL/GenBank/DDBJ whole genome shotgun (WGS) entry which is preliminary data.</text>
</comment>
<dbReference type="PANTHER" id="PTHR44846:SF1">
    <property type="entry name" value="MANNOSYL-D-GLYCERATE TRANSPORT_METABOLISM SYSTEM REPRESSOR MNGR-RELATED"/>
    <property type="match status" value="1"/>
</dbReference>
<dbReference type="InterPro" id="IPR050679">
    <property type="entry name" value="Bact_HTH_transcr_reg"/>
</dbReference>
<dbReference type="Gene3D" id="1.10.10.10">
    <property type="entry name" value="Winged helix-like DNA-binding domain superfamily/Winged helix DNA-binding domain"/>
    <property type="match status" value="1"/>
</dbReference>
<keyword evidence="2" id="KW-0238">DNA-binding</keyword>
<dbReference type="RefSeq" id="WP_354434798.1">
    <property type="nucleotide sequence ID" value="NZ_JBEPLY010000010.1"/>
</dbReference>
<gene>
    <name evidence="5" type="ORF">ABID12_002880</name>
</gene>
<dbReference type="InterPro" id="IPR011663">
    <property type="entry name" value="UTRA"/>
</dbReference>
<proteinExistence type="predicted"/>
<name>A0ABV2IDP7_9HYPH</name>
<dbReference type="PANTHER" id="PTHR44846">
    <property type="entry name" value="MANNOSYL-D-GLYCERATE TRANSPORT/METABOLISM SYSTEM REPRESSOR MNGR-RELATED"/>
    <property type="match status" value="1"/>
</dbReference>
<sequence>MKWTEREITANGASRWQQIAEILREAIEGGEFKAGQSIPTEAEINKTFGVSRTTTRAAMQKLVQDGLVSRHPGLGTIVSDRRLDQPLHQIRSFAEDMRSRGMTPSYEVLRCGMTAATPEAAHGLELATSDRPYHVERLLKGNGRLIGHSLSFIRPDIFSDIEPPDAAFLAQGSLYDWIAQECGIEIAGGVEFIEASLAGGELAGTLGLSGGDPVLIARRIARSENGLPIEFAVITYRADRYRFRVEL</sequence>
<dbReference type="InterPro" id="IPR000524">
    <property type="entry name" value="Tscrpt_reg_HTH_GntR"/>
</dbReference>
<accession>A0ABV2IDP7</accession>
<evidence type="ECO:0000256" key="2">
    <source>
        <dbReference type="ARBA" id="ARBA00023125"/>
    </source>
</evidence>
<dbReference type="SUPFAM" id="SSF64288">
    <property type="entry name" value="Chorismate lyase-like"/>
    <property type="match status" value="1"/>
</dbReference>
<dbReference type="PRINTS" id="PR00035">
    <property type="entry name" value="HTHGNTR"/>
</dbReference>
<protein>
    <submittedName>
        <fullName evidence="5">GntR family transcriptional regulator</fullName>
    </submittedName>
</protein>
<dbReference type="PROSITE" id="PS50949">
    <property type="entry name" value="HTH_GNTR"/>
    <property type="match status" value="1"/>
</dbReference>
<dbReference type="Pfam" id="PF07702">
    <property type="entry name" value="UTRA"/>
    <property type="match status" value="1"/>
</dbReference>
<dbReference type="InterPro" id="IPR036388">
    <property type="entry name" value="WH-like_DNA-bd_sf"/>
</dbReference>
<keyword evidence="6" id="KW-1185">Reference proteome</keyword>
<keyword evidence="3" id="KW-0804">Transcription</keyword>
<dbReference type="Gene3D" id="3.40.1410.10">
    <property type="entry name" value="Chorismate lyase-like"/>
    <property type="match status" value="1"/>
</dbReference>
<evidence type="ECO:0000313" key="6">
    <source>
        <dbReference type="Proteomes" id="UP001549164"/>
    </source>
</evidence>
<dbReference type="CDD" id="cd07377">
    <property type="entry name" value="WHTH_GntR"/>
    <property type="match status" value="1"/>
</dbReference>
<dbReference type="EMBL" id="JBEPLY010000010">
    <property type="protein sequence ID" value="MET3600929.1"/>
    <property type="molecule type" value="Genomic_DNA"/>
</dbReference>
<evidence type="ECO:0000256" key="1">
    <source>
        <dbReference type="ARBA" id="ARBA00023015"/>
    </source>
</evidence>
<dbReference type="InterPro" id="IPR036390">
    <property type="entry name" value="WH_DNA-bd_sf"/>
</dbReference>
<evidence type="ECO:0000256" key="3">
    <source>
        <dbReference type="ARBA" id="ARBA00023163"/>
    </source>
</evidence>
<organism evidence="5 6">
    <name type="scientific">Martelella mangrovi</name>
    <dbReference type="NCBI Taxonomy" id="1397477"/>
    <lineage>
        <taxon>Bacteria</taxon>
        <taxon>Pseudomonadati</taxon>
        <taxon>Pseudomonadota</taxon>
        <taxon>Alphaproteobacteria</taxon>
        <taxon>Hyphomicrobiales</taxon>
        <taxon>Aurantimonadaceae</taxon>
        <taxon>Martelella</taxon>
    </lineage>
</organism>
<dbReference type="Pfam" id="PF00392">
    <property type="entry name" value="GntR"/>
    <property type="match status" value="1"/>
</dbReference>
<feature type="domain" description="HTH gntR-type" evidence="4">
    <location>
        <begin position="13"/>
        <end position="81"/>
    </location>
</feature>
<keyword evidence="1" id="KW-0805">Transcription regulation</keyword>
<evidence type="ECO:0000313" key="5">
    <source>
        <dbReference type="EMBL" id="MET3600929.1"/>
    </source>
</evidence>
<reference evidence="5 6" key="1">
    <citation type="submission" date="2024-06" db="EMBL/GenBank/DDBJ databases">
        <title>Genomic Encyclopedia of Type Strains, Phase IV (KMG-IV): sequencing the most valuable type-strain genomes for metagenomic binning, comparative biology and taxonomic classification.</title>
        <authorList>
            <person name="Goeker M."/>
        </authorList>
    </citation>
    <scope>NUCLEOTIDE SEQUENCE [LARGE SCALE GENOMIC DNA]</scope>
    <source>
        <strain evidence="5 6">DSM 28102</strain>
    </source>
</reference>
<dbReference type="InterPro" id="IPR028978">
    <property type="entry name" value="Chorismate_lyase_/UTRA_dom_sf"/>
</dbReference>
<dbReference type="SMART" id="SM00345">
    <property type="entry name" value="HTH_GNTR"/>
    <property type="match status" value="1"/>
</dbReference>
<evidence type="ECO:0000259" key="4">
    <source>
        <dbReference type="PROSITE" id="PS50949"/>
    </source>
</evidence>
<dbReference type="SUPFAM" id="SSF46785">
    <property type="entry name" value="Winged helix' DNA-binding domain"/>
    <property type="match status" value="1"/>
</dbReference>